<name>A0A2N7FFG6_VIBSP</name>
<keyword evidence="1" id="KW-0812">Transmembrane</keyword>
<comment type="caution">
    <text evidence="2">The sequence shown here is derived from an EMBL/GenBank/DDBJ whole genome shotgun (WGS) entry which is preliminary data.</text>
</comment>
<dbReference type="AlphaFoldDB" id="A0A2N7FFG6"/>
<feature type="transmembrane region" description="Helical" evidence="1">
    <location>
        <begin position="7"/>
        <end position="26"/>
    </location>
</feature>
<accession>A0A2N7FFG6</accession>
<keyword evidence="1" id="KW-1133">Transmembrane helix</keyword>
<keyword evidence="1" id="KW-0472">Membrane</keyword>
<gene>
    <name evidence="2" type="ORF">BCU17_15530</name>
</gene>
<feature type="transmembrane region" description="Helical" evidence="1">
    <location>
        <begin position="46"/>
        <end position="65"/>
    </location>
</feature>
<evidence type="ECO:0000256" key="1">
    <source>
        <dbReference type="SAM" id="Phobius"/>
    </source>
</evidence>
<evidence type="ECO:0000313" key="2">
    <source>
        <dbReference type="EMBL" id="PMJ68040.1"/>
    </source>
</evidence>
<reference evidence="3" key="1">
    <citation type="submission" date="2016-07" db="EMBL/GenBank/DDBJ databases">
        <title>Nontailed viruses are major unrecognized killers of bacteria in the ocean.</title>
        <authorList>
            <person name="Kauffman K."/>
            <person name="Hussain F."/>
            <person name="Yang J."/>
            <person name="Arevalo P."/>
            <person name="Brown J."/>
            <person name="Cutler M."/>
            <person name="Kelly L."/>
            <person name="Polz M.F."/>
        </authorList>
    </citation>
    <scope>NUCLEOTIDE SEQUENCE [LARGE SCALE GENOMIC DNA]</scope>
    <source>
        <strain evidence="3">10N.261.55.E11</strain>
    </source>
</reference>
<organism evidence="2 3">
    <name type="scientific">Vibrio splendidus</name>
    <dbReference type="NCBI Taxonomy" id="29497"/>
    <lineage>
        <taxon>Bacteria</taxon>
        <taxon>Pseudomonadati</taxon>
        <taxon>Pseudomonadota</taxon>
        <taxon>Gammaproteobacteria</taxon>
        <taxon>Vibrionales</taxon>
        <taxon>Vibrionaceae</taxon>
        <taxon>Vibrio</taxon>
    </lineage>
</organism>
<dbReference type="EMBL" id="MCWU01000015">
    <property type="protein sequence ID" value="PMJ68040.1"/>
    <property type="molecule type" value="Genomic_DNA"/>
</dbReference>
<dbReference type="RefSeq" id="WP_102402131.1">
    <property type="nucleotide sequence ID" value="NZ_CAWNSM010000015.1"/>
</dbReference>
<evidence type="ECO:0008006" key="4">
    <source>
        <dbReference type="Google" id="ProtNLM"/>
    </source>
</evidence>
<sequence>MSDDKQLTSFITFSLPFCMGLFIGLIAFNPSEGFIAWWGEQEVEVLALMTGIGTIAAAVATGFAARSSAKAAEAASQSANQWRIHASYDKYIDTGVKARIKLRWLEARLDQMCNNKFSVFFEKGSNVFLDPNSNDVDAFLICLDPNFIDTNPDEYGRFSKYKASFKYQSDRIREISTEAFNEIEETYELSKNHVGITNKEKEVILNVITDFMRQITTISSIYNEIIENDIDPRIKKTHIDSCLNLYGTSQHYYYSALSNLCLISGYIDNLVLDSNREEWLKTKSIHLKEEQRIFGLTSRFSEEINDQTLKIIATKFEN</sequence>
<evidence type="ECO:0000313" key="3">
    <source>
        <dbReference type="Proteomes" id="UP000235330"/>
    </source>
</evidence>
<proteinExistence type="predicted"/>
<dbReference type="Proteomes" id="UP000235330">
    <property type="component" value="Unassembled WGS sequence"/>
</dbReference>
<protein>
    <recommendedName>
        <fullName evidence="4">Phage abortive infection protein</fullName>
    </recommendedName>
</protein>